<dbReference type="PANTHER" id="PTHR45640">
    <property type="entry name" value="HEAT SHOCK PROTEIN HSP-12.2-RELATED"/>
    <property type="match status" value="1"/>
</dbReference>
<dbReference type="PROSITE" id="PS01031">
    <property type="entry name" value="SHSP"/>
    <property type="match status" value="1"/>
</dbReference>
<dbReference type="Proteomes" id="UP000322000">
    <property type="component" value="Chromosome 10"/>
</dbReference>
<dbReference type="OrthoDB" id="1431247at2759"/>
<dbReference type="InParanoid" id="A0A7E5W017"/>
<dbReference type="KEGG" id="tnl:113498137"/>
<evidence type="ECO:0000313" key="6">
    <source>
        <dbReference type="RefSeq" id="XP_026733877.1"/>
    </source>
</evidence>
<dbReference type="PRINTS" id="PR00299">
    <property type="entry name" value="ACRYSTALLIN"/>
</dbReference>
<name>A0A7E5W017_TRINI</name>
<dbReference type="GO" id="GO:0042026">
    <property type="term" value="P:protein refolding"/>
    <property type="evidence" value="ECO:0007669"/>
    <property type="project" value="TreeGrafter"/>
</dbReference>
<dbReference type="AlphaFoldDB" id="A0A7E5W017"/>
<protein>
    <submittedName>
        <fullName evidence="6">Protein lethal(2)essential for life-like</fullName>
    </submittedName>
</protein>
<feature type="region of interest" description="Disordered" evidence="3">
    <location>
        <begin position="219"/>
        <end position="258"/>
    </location>
</feature>
<accession>A0A7E5W017</accession>
<dbReference type="GO" id="GO:0005737">
    <property type="term" value="C:cytoplasm"/>
    <property type="evidence" value="ECO:0007669"/>
    <property type="project" value="TreeGrafter"/>
</dbReference>
<dbReference type="Gene3D" id="2.60.40.790">
    <property type="match status" value="1"/>
</dbReference>
<dbReference type="InterPro" id="IPR001436">
    <property type="entry name" value="Alpha-crystallin/sHSP_animal"/>
</dbReference>
<dbReference type="SUPFAM" id="SSF49764">
    <property type="entry name" value="HSP20-like chaperones"/>
    <property type="match status" value="1"/>
</dbReference>
<reference evidence="6" key="1">
    <citation type="submission" date="2025-08" db="UniProtKB">
        <authorList>
            <consortium name="RefSeq"/>
        </authorList>
    </citation>
    <scope>IDENTIFICATION</scope>
</reference>
<proteinExistence type="inferred from homology"/>
<evidence type="ECO:0000313" key="5">
    <source>
        <dbReference type="Proteomes" id="UP000322000"/>
    </source>
</evidence>
<dbReference type="InterPro" id="IPR002068">
    <property type="entry name" value="A-crystallin/Hsp20_dom"/>
</dbReference>
<sequence>MSLLPLLVGCEGHPHIAHPHPSLRRAYVPQRYHWPSRLAEQDFGLPIMPDDILTNIAHPLQTEDYYRPWRHRGLYDREIGSNIKTDKTKMTINLDVQHFTPDELNVKTVGNFVVVEGRHEEKKDEHGYITRRFVRRYQLPEGVAPENVESRLSSDGVLTIIAPRKTPEAATGERKVQITQTGPIRKEIKLEGNIPRPDNYNSTYVPTPGQHFHLVQGVTGVNPVPPAEAAPATPAAEPAAEEATEGAPPPAEAEEEQK</sequence>
<dbReference type="Pfam" id="PF00011">
    <property type="entry name" value="HSP20"/>
    <property type="match status" value="1"/>
</dbReference>
<evidence type="ECO:0000256" key="3">
    <source>
        <dbReference type="SAM" id="MobiDB-lite"/>
    </source>
</evidence>
<evidence type="ECO:0000259" key="4">
    <source>
        <dbReference type="PROSITE" id="PS01031"/>
    </source>
</evidence>
<dbReference type="GO" id="GO:0009408">
    <property type="term" value="P:response to heat"/>
    <property type="evidence" value="ECO:0007669"/>
    <property type="project" value="TreeGrafter"/>
</dbReference>
<dbReference type="RefSeq" id="XP_026733877.1">
    <property type="nucleotide sequence ID" value="XM_026878076.1"/>
</dbReference>
<evidence type="ECO:0000256" key="2">
    <source>
        <dbReference type="RuleBase" id="RU003616"/>
    </source>
</evidence>
<evidence type="ECO:0000256" key="1">
    <source>
        <dbReference type="PROSITE-ProRule" id="PRU00285"/>
    </source>
</evidence>
<dbReference type="PANTHER" id="PTHR45640:SF34">
    <property type="entry name" value="PROTEIN LETHAL(2)ESSENTIAL FOR LIFE"/>
    <property type="match status" value="1"/>
</dbReference>
<keyword evidence="5" id="KW-1185">Reference proteome</keyword>
<feature type="domain" description="SHSP" evidence="4">
    <location>
        <begin position="70"/>
        <end position="181"/>
    </location>
</feature>
<gene>
    <name evidence="6" type="primary">LOC113498137</name>
</gene>
<dbReference type="CDD" id="cd06526">
    <property type="entry name" value="metazoan_ACD"/>
    <property type="match status" value="1"/>
</dbReference>
<feature type="compositionally biased region" description="Low complexity" evidence="3">
    <location>
        <begin position="229"/>
        <end position="238"/>
    </location>
</feature>
<organism evidence="5 6">
    <name type="scientific">Trichoplusia ni</name>
    <name type="common">Cabbage looper</name>
    <dbReference type="NCBI Taxonomy" id="7111"/>
    <lineage>
        <taxon>Eukaryota</taxon>
        <taxon>Metazoa</taxon>
        <taxon>Ecdysozoa</taxon>
        <taxon>Arthropoda</taxon>
        <taxon>Hexapoda</taxon>
        <taxon>Insecta</taxon>
        <taxon>Pterygota</taxon>
        <taxon>Neoptera</taxon>
        <taxon>Endopterygota</taxon>
        <taxon>Lepidoptera</taxon>
        <taxon>Glossata</taxon>
        <taxon>Ditrysia</taxon>
        <taxon>Noctuoidea</taxon>
        <taxon>Noctuidae</taxon>
        <taxon>Plusiinae</taxon>
        <taxon>Trichoplusia</taxon>
    </lineage>
</organism>
<dbReference type="GO" id="GO:0051082">
    <property type="term" value="F:unfolded protein binding"/>
    <property type="evidence" value="ECO:0007669"/>
    <property type="project" value="TreeGrafter"/>
</dbReference>
<dbReference type="InterPro" id="IPR008978">
    <property type="entry name" value="HSP20-like_chaperone"/>
</dbReference>
<dbReference type="GeneID" id="113498137"/>
<dbReference type="GO" id="GO:0005634">
    <property type="term" value="C:nucleus"/>
    <property type="evidence" value="ECO:0007669"/>
    <property type="project" value="TreeGrafter"/>
</dbReference>
<comment type="similarity">
    <text evidence="1 2">Belongs to the small heat shock protein (HSP20) family.</text>
</comment>